<accession>A0A836CHY1</accession>
<feature type="region of interest" description="Disordered" evidence="3">
    <location>
        <begin position="528"/>
        <end position="582"/>
    </location>
</feature>
<evidence type="ECO:0000256" key="2">
    <source>
        <dbReference type="ARBA" id="ARBA00023242"/>
    </source>
</evidence>
<dbReference type="AlphaFoldDB" id="A0A836CHY1"/>
<feature type="compositionally biased region" description="Basic and acidic residues" evidence="3">
    <location>
        <begin position="563"/>
        <end position="573"/>
    </location>
</feature>
<protein>
    <recommendedName>
        <fullName evidence="4">Mediator complex subunit 15 KIX domain-containing protein</fullName>
    </recommendedName>
</protein>
<gene>
    <name evidence="5" type="ORF">JKP88DRAFT_268183</name>
</gene>
<feature type="compositionally biased region" description="Gly residues" evidence="3">
    <location>
        <begin position="249"/>
        <end position="260"/>
    </location>
</feature>
<feature type="compositionally biased region" description="Low complexity" evidence="3">
    <location>
        <begin position="528"/>
        <end position="562"/>
    </location>
</feature>
<organism evidence="5 6">
    <name type="scientific">Tribonema minus</name>
    <dbReference type="NCBI Taxonomy" id="303371"/>
    <lineage>
        <taxon>Eukaryota</taxon>
        <taxon>Sar</taxon>
        <taxon>Stramenopiles</taxon>
        <taxon>Ochrophyta</taxon>
        <taxon>PX clade</taxon>
        <taxon>Xanthophyceae</taxon>
        <taxon>Tribonematales</taxon>
        <taxon>Tribonemataceae</taxon>
        <taxon>Tribonema</taxon>
    </lineage>
</organism>
<evidence type="ECO:0000313" key="5">
    <source>
        <dbReference type="EMBL" id="KAG5185873.1"/>
    </source>
</evidence>
<dbReference type="Pfam" id="PF16987">
    <property type="entry name" value="KIX_2"/>
    <property type="match status" value="1"/>
</dbReference>
<reference evidence="5" key="1">
    <citation type="submission" date="2021-02" db="EMBL/GenBank/DDBJ databases">
        <title>First Annotated Genome of the Yellow-green Alga Tribonema minus.</title>
        <authorList>
            <person name="Mahan K.M."/>
        </authorList>
    </citation>
    <scope>NUCLEOTIDE SEQUENCE</scope>
    <source>
        <strain evidence="5">UTEX B ZZ1240</strain>
    </source>
</reference>
<keyword evidence="2" id="KW-0539">Nucleus</keyword>
<dbReference type="Proteomes" id="UP000664859">
    <property type="component" value="Unassembled WGS sequence"/>
</dbReference>
<evidence type="ECO:0000259" key="4">
    <source>
        <dbReference type="Pfam" id="PF16987"/>
    </source>
</evidence>
<proteinExistence type="predicted"/>
<evidence type="ECO:0000256" key="3">
    <source>
        <dbReference type="SAM" id="MobiDB-lite"/>
    </source>
</evidence>
<comment type="caution">
    <text evidence="5">The sequence shown here is derived from an EMBL/GenBank/DDBJ whole genome shotgun (WGS) entry which is preliminary data.</text>
</comment>
<keyword evidence="6" id="KW-1185">Reference proteome</keyword>
<feature type="region of interest" description="Disordered" evidence="3">
    <location>
        <begin position="602"/>
        <end position="646"/>
    </location>
</feature>
<evidence type="ECO:0000256" key="1">
    <source>
        <dbReference type="ARBA" id="ARBA00004123"/>
    </source>
</evidence>
<feature type="compositionally biased region" description="Low complexity" evidence="3">
    <location>
        <begin position="230"/>
        <end position="244"/>
    </location>
</feature>
<feature type="compositionally biased region" description="Gly residues" evidence="3">
    <location>
        <begin position="801"/>
        <end position="810"/>
    </location>
</feature>
<name>A0A836CHY1_9STRA</name>
<dbReference type="EMBL" id="JAFCMP010000118">
    <property type="protein sequence ID" value="KAG5185873.1"/>
    <property type="molecule type" value="Genomic_DNA"/>
</dbReference>
<feature type="region of interest" description="Disordered" evidence="3">
    <location>
        <begin position="229"/>
        <end position="284"/>
    </location>
</feature>
<feature type="region of interest" description="Disordered" evidence="3">
    <location>
        <begin position="781"/>
        <end position="810"/>
    </location>
</feature>
<feature type="domain" description="Mediator complex subunit 15 KIX" evidence="4">
    <location>
        <begin position="8"/>
        <end position="73"/>
    </location>
</feature>
<dbReference type="InterPro" id="IPR036546">
    <property type="entry name" value="MED15_KIX"/>
</dbReference>
<comment type="subcellular location">
    <subcellularLocation>
        <location evidence="1">Nucleus</location>
    </subcellularLocation>
</comment>
<sequence>MQQQAAGSDLQHVDRHACTRQIAEFLANLEGKDKNDASLHELAGRFENQIFSVAVDFKDYQERINKKLSRVRKLVQYIREGQNALMYMERCHLQHHIPSGPSLESLHLTLQKVHKASLALRSMGMGARVAAPGVADGRGGAAAAAQLLPAAGGTRGAPGAGYHTAGVAPVVTPKREQLCVVSSASASHVLRSRFARTSQMMMADMMLDDLEPIPLPDNFNVAVATKATLQPKQEQQQQAALQASDAREGGSGGGGGGGARRGSARRRARAERRCRGGAGGGGAAAGAARVQGACAGERCCRQQLYLSVRIAQRCEQCGVCAPAAAAAAARDAQSVSRTYIVSDINTAATADARRFCHNHLAERARVDAARHQAAAAQKGAAVARQAQQLQQLQRASPAAAADFAPAAHGGAGSGGVSFSLDIPGSTAAAPMVMDLKTTPRAAPAPAAAAAAAAAQFAAFPAPVSMSPPPAGAVRPATTAPAFPVGQPPVVLAPVPVAAAAAAAAAAQLSAQPAAPSPTLDVEFMSVKPAPGAPRQRAAGAAAASAPAALPQQQRLPPSAAAPEAERGGKRVREEEDAAMSADATAAAAAAAAAAHKKPRLLPPAGLALSDEDGSGGSGSGAESDAMALSQDDADTSFEEAVATAEEAAAAALSGEEGAKLDGGDGKVSAAAADGDGGNAEAMALQGLDAASDGGSSSAAAAGAAAAAELVEALVLALGPGFDFRTETASAARGGALKRLHATCCDAFHVTIAFEQAEDGGGAQPRQQQRQRLRPCDVSIIALEEAPPPSPRTDGEEDSSDGGEGGSGGGGSIAALMRGASLWPTSAHDAYSASSAHAFQVLRSMVKEDERDGGGGGSGSSGAAHGALVRFFRWLMTYRGLFHDACAVSDKLLAFTPCSGGGGGGAALLPPTARTLDGQPRFAHVADAAEAEAAVCGAEVAAALFGLDGESQAISC</sequence>
<evidence type="ECO:0000313" key="6">
    <source>
        <dbReference type="Proteomes" id="UP000664859"/>
    </source>
</evidence>
<dbReference type="GO" id="GO:0005634">
    <property type="term" value="C:nucleus"/>
    <property type="evidence" value="ECO:0007669"/>
    <property type="project" value="UniProtKB-SubCell"/>
</dbReference>
<feature type="compositionally biased region" description="Basic residues" evidence="3">
    <location>
        <begin position="262"/>
        <end position="272"/>
    </location>
</feature>